<dbReference type="PANTHER" id="PTHR10000:SF8">
    <property type="entry name" value="HAD SUPERFAMILY HYDROLASE-LIKE, TYPE 3"/>
    <property type="match status" value="1"/>
</dbReference>
<dbReference type="KEGG" id="samy:DB32_001175"/>
<dbReference type="GO" id="GO:0016791">
    <property type="term" value="F:phosphatase activity"/>
    <property type="evidence" value="ECO:0007669"/>
    <property type="project" value="TreeGrafter"/>
</dbReference>
<proteinExistence type="predicted"/>
<dbReference type="Gene3D" id="3.30.1240.10">
    <property type="match status" value="1"/>
</dbReference>
<dbReference type="RefSeq" id="WP_053231423.1">
    <property type="nucleotide sequence ID" value="NZ_CP011125.1"/>
</dbReference>
<protein>
    <submittedName>
        <fullName evidence="1">Hydrolase</fullName>
    </submittedName>
</protein>
<name>A0A0F6YGT1_9BACT</name>
<gene>
    <name evidence="1" type="ORF">DB32_001175</name>
</gene>
<sequence length="277" mass="29393">MNATAPRHRILAVDLDGTLLKDDRTVAPEDLAAIREARAAGVYVTIVTGRIASGALPTAREVGIDTPIVCADGAQLVQPATGELIARKSLPGKATRAALTVFSDRRLTPFVLTHEAIHARRGAESLAPWVIGWSPELRLHAPEELAWPELRDVAIVLGIGNRDVAGNALDELGQSLPPSAGAVAFPMGSDEVWGVRVQARGCTKSAGLSALAARLGVRRTDVAYVGDWYNDISAFAWAGRSFAMGHAPQDVKRHANEVLRATSESGGGVAEVVHRWL</sequence>
<dbReference type="GO" id="GO:0000287">
    <property type="term" value="F:magnesium ion binding"/>
    <property type="evidence" value="ECO:0007669"/>
    <property type="project" value="TreeGrafter"/>
</dbReference>
<dbReference type="EMBL" id="CP011125">
    <property type="protein sequence ID" value="AKF04026.1"/>
    <property type="molecule type" value="Genomic_DNA"/>
</dbReference>
<dbReference type="InterPro" id="IPR036412">
    <property type="entry name" value="HAD-like_sf"/>
</dbReference>
<dbReference type="Pfam" id="PF08282">
    <property type="entry name" value="Hydrolase_3"/>
    <property type="match status" value="1"/>
</dbReference>
<dbReference type="PANTHER" id="PTHR10000">
    <property type="entry name" value="PHOSPHOSERINE PHOSPHATASE"/>
    <property type="match status" value="1"/>
</dbReference>
<accession>A0A0F6YGT1</accession>
<evidence type="ECO:0000313" key="2">
    <source>
        <dbReference type="Proteomes" id="UP000034883"/>
    </source>
</evidence>
<reference evidence="1 2" key="1">
    <citation type="submission" date="2015-03" db="EMBL/GenBank/DDBJ databases">
        <title>Genome assembly of Sandaracinus amylolyticus DSM 53668.</title>
        <authorList>
            <person name="Sharma G."/>
            <person name="Subramanian S."/>
        </authorList>
    </citation>
    <scope>NUCLEOTIDE SEQUENCE [LARGE SCALE GENOMIC DNA]</scope>
    <source>
        <strain evidence="1 2">DSM 53668</strain>
    </source>
</reference>
<dbReference type="Gene3D" id="3.40.50.1000">
    <property type="entry name" value="HAD superfamily/HAD-like"/>
    <property type="match status" value="1"/>
</dbReference>
<organism evidence="1 2">
    <name type="scientific">Sandaracinus amylolyticus</name>
    <dbReference type="NCBI Taxonomy" id="927083"/>
    <lineage>
        <taxon>Bacteria</taxon>
        <taxon>Pseudomonadati</taxon>
        <taxon>Myxococcota</taxon>
        <taxon>Polyangia</taxon>
        <taxon>Polyangiales</taxon>
        <taxon>Sandaracinaceae</taxon>
        <taxon>Sandaracinus</taxon>
    </lineage>
</organism>
<dbReference type="SUPFAM" id="SSF56784">
    <property type="entry name" value="HAD-like"/>
    <property type="match status" value="1"/>
</dbReference>
<dbReference type="AlphaFoldDB" id="A0A0F6YGT1"/>
<evidence type="ECO:0000313" key="1">
    <source>
        <dbReference type="EMBL" id="AKF04026.1"/>
    </source>
</evidence>
<dbReference type="Proteomes" id="UP000034883">
    <property type="component" value="Chromosome"/>
</dbReference>
<keyword evidence="1" id="KW-0378">Hydrolase</keyword>
<keyword evidence="2" id="KW-1185">Reference proteome</keyword>
<dbReference type="STRING" id="927083.DB32_001175"/>
<dbReference type="InterPro" id="IPR023214">
    <property type="entry name" value="HAD_sf"/>
</dbReference>
<dbReference type="GO" id="GO:0005829">
    <property type="term" value="C:cytosol"/>
    <property type="evidence" value="ECO:0007669"/>
    <property type="project" value="TreeGrafter"/>
</dbReference>